<dbReference type="Proteomes" id="UP000000492">
    <property type="component" value="Chromosome"/>
</dbReference>
<dbReference type="GO" id="GO:0006950">
    <property type="term" value="P:response to stress"/>
    <property type="evidence" value="ECO:0007669"/>
    <property type="project" value="UniProtKB-ARBA"/>
</dbReference>
<sequence>MTNPNTPPSRFVSGAVDLGAVKAQADQRAKAEEQAASGQAVATTAKVTMESFESDLVVRSTQAPVITLLGSARAESSEQLRADLEELAAVQENHPEGVQWLLRYVDVDATPEIAQAFRVQAIPTVIALAAGRPLTQFEGAQPREQLEQFVAAVVNAVEGKLAGLPTADSPSDTDAEEETEDDSYAVAREKLAGREDDPIDGLVLQGRKAEAFDQLIETIRASAGDERDAAKKHLLELFALFDTADEEVIVARTKMASALF</sequence>
<dbReference type="InterPro" id="IPR036249">
    <property type="entry name" value="Thioredoxin-like_sf"/>
</dbReference>
<dbReference type="Gene3D" id="3.40.30.10">
    <property type="entry name" value="Glutaredoxin"/>
    <property type="match status" value="1"/>
</dbReference>
<protein>
    <recommendedName>
        <fullName evidence="2">Thioredoxin domain-containing protein</fullName>
    </recommendedName>
</protein>
<dbReference type="AlphaFoldDB" id="F8DZ79"/>
<dbReference type="Pfam" id="PF00085">
    <property type="entry name" value="Thioredoxin"/>
    <property type="match status" value="1"/>
</dbReference>
<dbReference type="SUPFAM" id="SSF52833">
    <property type="entry name" value="Thioredoxin-like"/>
    <property type="match status" value="1"/>
</dbReference>
<evidence type="ECO:0000259" key="2">
    <source>
        <dbReference type="PROSITE" id="PS51352"/>
    </source>
</evidence>
<dbReference type="Pfam" id="PF14561">
    <property type="entry name" value="TPR_20"/>
    <property type="match status" value="1"/>
</dbReference>
<proteinExistence type="predicted"/>
<gene>
    <name evidence="3" type="ordered locus">CRES_1410</name>
</gene>
<dbReference type="KEGG" id="crd:CRES_1410"/>
<feature type="region of interest" description="Disordered" evidence="1">
    <location>
        <begin position="162"/>
        <end position="182"/>
    </location>
</feature>
<dbReference type="eggNOG" id="COG3118">
    <property type="taxonomic scope" value="Bacteria"/>
</dbReference>
<dbReference type="Gene3D" id="1.25.40.10">
    <property type="entry name" value="Tetratricopeptide repeat domain"/>
    <property type="match status" value="1"/>
</dbReference>
<dbReference type="CDD" id="cd02956">
    <property type="entry name" value="ybbN"/>
    <property type="match status" value="1"/>
</dbReference>
<accession>F8DZ79</accession>
<dbReference type="InterPro" id="IPR011990">
    <property type="entry name" value="TPR-like_helical_dom_sf"/>
</dbReference>
<dbReference type="STRING" id="662755.CRES_1410"/>
<feature type="domain" description="Thioredoxin" evidence="2">
    <location>
        <begin position="29"/>
        <end position="155"/>
    </location>
</feature>
<name>F8DZ79_CORRG</name>
<dbReference type="EMBL" id="CP002857">
    <property type="protein sequence ID" value="AEI09765.1"/>
    <property type="molecule type" value="Genomic_DNA"/>
</dbReference>
<dbReference type="PROSITE" id="PS51352">
    <property type="entry name" value="THIOREDOXIN_2"/>
    <property type="match status" value="1"/>
</dbReference>
<dbReference type="RefSeq" id="WP_013888775.1">
    <property type="nucleotide sequence ID" value="NC_015673.1"/>
</dbReference>
<evidence type="ECO:0000256" key="1">
    <source>
        <dbReference type="SAM" id="MobiDB-lite"/>
    </source>
</evidence>
<evidence type="ECO:0000313" key="3">
    <source>
        <dbReference type="EMBL" id="AEI09765.1"/>
    </source>
</evidence>
<dbReference type="HOGENOM" id="CLU_046120_0_1_11"/>
<keyword evidence="4" id="KW-1185">Reference proteome</keyword>
<organism evidence="3 4">
    <name type="scientific">Corynebacterium resistens (strain DSM 45100 / JCM 12819 / GTC 2026 / SICGH 158)</name>
    <dbReference type="NCBI Taxonomy" id="662755"/>
    <lineage>
        <taxon>Bacteria</taxon>
        <taxon>Bacillati</taxon>
        <taxon>Actinomycetota</taxon>
        <taxon>Actinomycetes</taxon>
        <taxon>Mycobacteriales</taxon>
        <taxon>Corynebacteriaceae</taxon>
        <taxon>Corynebacterium</taxon>
    </lineage>
</organism>
<feature type="compositionally biased region" description="Acidic residues" evidence="1">
    <location>
        <begin position="171"/>
        <end position="182"/>
    </location>
</feature>
<evidence type="ECO:0000313" key="4">
    <source>
        <dbReference type="Proteomes" id="UP000000492"/>
    </source>
</evidence>
<dbReference type="OrthoDB" id="5181746at2"/>
<reference evidence="3 4" key="1">
    <citation type="journal article" date="2012" name="BMC Genomics">
        <title>Complete genome sequence, lifestyle, and multi-drug resistance of the human pathogen Corynebacterium resistens DSM 45100 isolated from blood samples of a leukemia patient.</title>
        <authorList>
            <person name="Schroder J."/>
            <person name="Maus I."/>
            <person name="Meyer K."/>
            <person name="Wordemann S."/>
            <person name="Blom J."/>
            <person name="Jaenicke S."/>
            <person name="Schneider J."/>
            <person name="Trost E."/>
            <person name="Tauch A."/>
        </authorList>
    </citation>
    <scope>NUCLEOTIDE SEQUENCE [LARGE SCALE GENOMIC DNA]</scope>
    <source>
        <strain evidence="4">DSM 45100 / JCM 12819 / CCUG 50093 / GTC 2026 / SICGH 158</strain>
    </source>
</reference>
<dbReference type="InterPro" id="IPR013766">
    <property type="entry name" value="Thioredoxin_domain"/>
</dbReference>